<evidence type="ECO:0000256" key="1">
    <source>
        <dbReference type="SAM" id="Coils"/>
    </source>
</evidence>
<protein>
    <submittedName>
        <fullName evidence="3">Uncharacterized protein</fullName>
    </submittedName>
</protein>
<sequence length="181" mass="20522">YGGPNISEKEFAKQCAAAAQEKSDAESKKVAAQYEKKIDSIEAKLKREERELEEDEAEYTQRKREEAVTAAETLFSLFSKRRRSISSSMTKRRMTAKAKADIEESEDQIEDFQEDIEELEQEAEEALTEIKEKWEAIAQETSIIPVTPTKSSINLSLFGVAWLPQHMVQVDEDVLLLAGFG</sequence>
<feature type="region of interest" description="Disordered" evidence="2">
    <location>
        <begin position="89"/>
        <end position="108"/>
    </location>
</feature>
<dbReference type="AlphaFoldDB" id="A0A3B0UT14"/>
<gene>
    <name evidence="3" type="ORF">MNBD_CHLOROFLEXI01-4200</name>
</gene>
<dbReference type="EMBL" id="UOEU01000325">
    <property type="protein sequence ID" value="VAW32140.1"/>
    <property type="molecule type" value="Genomic_DNA"/>
</dbReference>
<feature type="coiled-coil region" evidence="1">
    <location>
        <begin position="31"/>
        <end position="65"/>
    </location>
</feature>
<organism evidence="3">
    <name type="scientific">hydrothermal vent metagenome</name>
    <dbReference type="NCBI Taxonomy" id="652676"/>
    <lineage>
        <taxon>unclassified sequences</taxon>
        <taxon>metagenomes</taxon>
        <taxon>ecological metagenomes</taxon>
    </lineage>
</organism>
<name>A0A3B0UT14_9ZZZZ</name>
<reference evidence="3" key="1">
    <citation type="submission" date="2018-06" db="EMBL/GenBank/DDBJ databases">
        <authorList>
            <person name="Zhirakovskaya E."/>
        </authorList>
    </citation>
    <scope>NUCLEOTIDE SEQUENCE</scope>
</reference>
<evidence type="ECO:0000256" key="2">
    <source>
        <dbReference type="SAM" id="MobiDB-lite"/>
    </source>
</evidence>
<proteinExistence type="predicted"/>
<feature type="non-terminal residue" evidence="3">
    <location>
        <position position="1"/>
    </location>
</feature>
<keyword evidence="1" id="KW-0175">Coiled coil</keyword>
<evidence type="ECO:0000313" key="3">
    <source>
        <dbReference type="EMBL" id="VAW32140.1"/>
    </source>
</evidence>
<accession>A0A3B0UT14</accession>